<sequence>MAESTAPKRWLPFKPTALRQNSNPKPETKDKVEHGDDDNDDDDDDDGLSLFKRSKEFFPKVIAAEARRRKRKHAHRDKGKELATPAADANDDSDDPGHGARLSNDSYRHASPSRGSRSRPVKRAIDDSDGDPEDHIETPPSKRSRTSDEYIERKIKTTRSPSYDQPSTPSRHATRSLALRTPKKEGATPKGKDAVASLDDSDASDADLYGATPVRDVRGASSSNGAAIVIDDDDPFAEGEQGKASDDGTGSKTDEDEDEEEEGDDDVEEYIRAARERQKKAEAAQANPTEADQTRITILMTSPIPGAKPVKYLYTLWKPLGKLREVWNSTEGYDVEPPLDDAAVTFITWRGRRLYDSTTLNSLQIRAAENGTLRSPAVRNPHDADGFSDGWTRVHMEMWTEALWDEHKRKEDRRRLRDLGELDDYSDDDDDDGGGVAVGEDPEAKETKIKIILKARTGEPVKTTARPASTVAELIEVYRKMRDVPARTEIQLHFDGEPLDGETTVEDADIEDMDSLEVLLTGATGSVGGAALRACLAHPAITSIVAVQRRALPADLASNPKITTVILRDFSSWPDEVLQAHKDAAAMICAHHQPAMVRAMGTYDANNVTVNHDYPVAFQEAFAEVLREERPEAPRFRFILLSGKFVRRDQEQHLYFLEEARKIKGRTETRSLNVERKYPEQWQALILRPGGIIPHGMVGGGVMGALLSVNWVVKIDELAAYMAEVAASGEGEETIVENARIVARGKESLEASAASAKPQGTDHAGTSWMKGSMTIQ</sequence>
<accession>A0A0G4KNP5</accession>
<dbReference type="InterPro" id="IPR029071">
    <property type="entry name" value="Ubiquitin-like_domsf"/>
</dbReference>
<proteinExistence type="predicted"/>
<dbReference type="InterPro" id="IPR000626">
    <property type="entry name" value="Ubiquitin-like_dom"/>
</dbReference>
<feature type="compositionally biased region" description="Acidic residues" evidence="1">
    <location>
        <begin position="254"/>
        <end position="268"/>
    </location>
</feature>
<evidence type="ECO:0000256" key="1">
    <source>
        <dbReference type="SAM" id="MobiDB-lite"/>
    </source>
</evidence>
<evidence type="ECO:0000313" key="3">
    <source>
        <dbReference type="EMBL" id="CRK11080.1"/>
    </source>
</evidence>
<name>A0A0G4KNP5_VERLO</name>
<organism evidence="3 4">
    <name type="scientific">Verticillium longisporum</name>
    <name type="common">Verticillium dahliae var. longisporum</name>
    <dbReference type="NCBI Taxonomy" id="100787"/>
    <lineage>
        <taxon>Eukaryota</taxon>
        <taxon>Fungi</taxon>
        <taxon>Dikarya</taxon>
        <taxon>Ascomycota</taxon>
        <taxon>Pezizomycotina</taxon>
        <taxon>Sordariomycetes</taxon>
        <taxon>Hypocreomycetidae</taxon>
        <taxon>Glomerellales</taxon>
        <taxon>Plectosphaerellaceae</taxon>
        <taxon>Verticillium</taxon>
    </lineage>
</organism>
<dbReference type="Pfam" id="PF11976">
    <property type="entry name" value="Rad60-SLD"/>
    <property type="match status" value="1"/>
</dbReference>
<dbReference type="STRING" id="100787.A0A0G4KNP5"/>
<evidence type="ECO:0000313" key="4">
    <source>
        <dbReference type="Proteomes" id="UP000044602"/>
    </source>
</evidence>
<keyword evidence="4" id="KW-1185">Reference proteome</keyword>
<feature type="region of interest" description="Disordered" evidence="1">
    <location>
        <begin position="1"/>
        <end position="268"/>
    </location>
</feature>
<dbReference type="SUPFAM" id="SSF51735">
    <property type="entry name" value="NAD(P)-binding Rossmann-fold domains"/>
    <property type="match status" value="1"/>
</dbReference>
<dbReference type="PROSITE" id="PS50053">
    <property type="entry name" value="UBIQUITIN_2"/>
    <property type="match status" value="1"/>
</dbReference>
<dbReference type="AlphaFoldDB" id="A0A0G4KNP5"/>
<feature type="compositionally biased region" description="Acidic residues" evidence="1">
    <location>
        <begin position="421"/>
        <end position="433"/>
    </location>
</feature>
<dbReference type="PANTHER" id="PTHR14097">
    <property type="entry name" value="OXIDOREDUCTASE HTATIP2"/>
    <property type="match status" value="1"/>
</dbReference>
<dbReference type="PANTHER" id="PTHR14097:SF9">
    <property type="entry name" value="EPIMERASE, PUTATIVE (AFU_ORTHOLOGUE AFUA_8G07320)-RELATED"/>
    <property type="match status" value="1"/>
</dbReference>
<feature type="compositionally biased region" description="Basic and acidic residues" evidence="1">
    <location>
        <begin position="182"/>
        <end position="193"/>
    </location>
</feature>
<feature type="compositionally biased region" description="Basic and acidic residues" evidence="1">
    <location>
        <begin position="145"/>
        <end position="155"/>
    </location>
</feature>
<dbReference type="CDD" id="cd17080">
    <property type="entry name" value="Ubl_SLD2_Esc2_like"/>
    <property type="match status" value="1"/>
</dbReference>
<dbReference type="EMBL" id="CVQH01002558">
    <property type="protein sequence ID" value="CRK11080.1"/>
    <property type="molecule type" value="Genomic_DNA"/>
</dbReference>
<feature type="compositionally biased region" description="Acidic residues" evidence="1">
    <location>
        <begin position="35"/>
        <end position="47"/>
    </location>
</feature>
<feature type="region of interest" description="Disordered" evidence="1">
    <location>
        <begin position="421"/>
        <end position="441"/>
    </location>
</feature>
<feature type="compositionally biased region" description="Basic residues" evidence="1">
    <location>
        <begin position="67"/>
        <end position="77"/>
    </location>
</feature>
<dbReference type="InterPro" id="IPR022617">
    <property type="entry name" value="Rad60/SUMO-like_dom"/>
</dbReference>
<feature type="domain" description="Ubiquitin-like" evidence="2">
    <location>
        <begin position="449"/>
        <end position="525"/>
    </location>
</feature>
<dbReference type="SUPFAM" id="SSF54236">
    <property type="entry name" value="Ubiquitin-like"/>
    <property type="match status" value="1"/>
</dbReference>
<feature type="compositionally biased region" description="Polar residues" evidence="1">
    <location>
        <begin position="158"/>
        <end position="171"/>
    </location>
</feature>
<gene>
    <name evidence="3" type="ORF">BN1708_010023</name>
</gene>
<feature type="region of interest" description="Disordered" evidence="1">
    <location>
        <begin position="752"/>
        <end position="776"/>
    </location>
</feature>
<dbReference type="Proteomes" id="UP000044602">
    <property type="component" value="Unassembled WGS sequence"/>
</dbReference>
<dbReference type="Gene3D" id="3.40.50.720">
    <property type="entry name" value="NAD(P)-binding Rossmann-like Domain"/>
    <property type="match status" value="1"/>
</dbReference>
<protein>
    <recommendedName>
        <fullName evidence="2">Ubiquitin-like domain-containing protein</fullName>
    </recommendedName>
</protein>
<reference evidence="4" key="1">
    <citation type="submission" date="2015-05" db="EMBL/GenBank/DDBJ databases">
        <authorList>
            <person name="Fogelqvist Johan"/>
        </authorList>
    </citation>
    <scope>NUCLEOTIDE SEQUENCE [LARGE SCALE GENOMIC DNA]</scope>
</reference>
<dbReference type="InterPro" id="IPR036291">
    <property type="entry name" value="NAD(P)-bd_dom_sf"/>
</dbReference>
<evidence type="ECO:0000259" key="2">
    <source>
        <dbReference type="PROSITE" id="PS50053"/>
    </source>
</evidence>
<dbReference type="Gene3D" id="3.10.20.90">
    <property type="entry name" value="Phosphatidylinositol 3-kinase Catalytic Subunit, Chain A, domain 1"/>
    <property type="match status" value="1"/>
</dbReference>